<evidence type="ECO:0000256" key="4">
    <source>
        <dbReference type="ARBA" id="ARBA00022806"/>
    </source>
</evidence>
<dbReference type="Pfam" id="PF24385">
    <property type="entry name" value="DSRM_DHX29"/>
    <property type="match status" value="1"/>
</dbReference>
<dbReference type="InterPro" id="IPR016135">
    <property type="entry name" value="UBQ-conjugating_enzyme/RWD"/>
</dbReference>
<comment type="caution">
    <text evidence="11">The sequence shown here is derived from an EMBL/GenBank/DDBJ whole genome shotgun (WGS) entry which is preliminary data.</text>
</comment>
<dbReference type="SMART" id="SM00487">
    <property type="entry name" value="DEXDc"/>
    <property type="match status" value="1"/>
</dbReference>
<feature type="compositionally biased region" description="Basic and acidic residues" evidence="6">
    <location>
        <begin position="77"/>
        <end position="87"/>
    </location>
</feature>
<dbReference type="Pfam" id="PF07717">
    <property type="entry name" value="OB_NTP_bind"/>
    <property type="match status" value="1"/>
</dbReference>
<dbReference type="SMART" id="SM00847">
    <property type="entry name" value="HA2"/>
    <property type="match status" value="1"/>
</dbReference>
<evidence type="ECO:0000259" key="9">
    <source>
        <dbReference type="PROSITE" id="PS51192"/>
    </source>
</evidence>
<keyword evidence="2" id="KW-0547">Nucleotide-binding</keyword>
<evidence type="ECO:0000313" key="11">
    <source>
        <dbReference type="EMBL" id="KAF2147880.1"/>
    </source>
</evidence>
<feature type="compositionally biased region" description="Basic and acidic residues" evidence="6">
    <location>
        <begin position="244"/>
        <end position="273"/>
    </location>
</feature>
<evidence type="ECO:0000313" key="12">
    <source>
        <dbReference type="Proteomes" id="UP000799439"/>
    </source>
</evidence>
<feature type="region of interest" description="Disordered" evidence="6">
    <location>
        <begin position="244"/>
        <end position="284"/>
    </location>
</feature>
<organism evidence="11 12">
    <name type="scientific">Myriangium duriaei CBS 260.36</name>
    <dbReference type="NCBI Taxonomy" id="1168546"/>
    <lineage>
        <taxon>Eukaryota</taxon>
        <taxon>Fungi</taxon>
        <taxon>Dikarya</taxon>
        <taxon>Ascomycota</taxon>
        <taxon>Pezizomycotina</taxon>
        <taxon>Dothideomycetes</taxon>
        <taxon>Dothideomycetidae</taxon>
        <taxon>Myriangiales</taxon>
        <taxon>Myriangiaceae</taxon>
        <taxon>Myriangium</taxon>
    </lineage>
</organism>
<evidence type="ECO:0000259" key="10">
    <source>
        <dbReference type="PROSITE" id="PS51194"/>
    </source>
</evidence>
<dbReference type="PROSITE" id="PS00690">
    <property type="entry name" value="DEAH_ATP_HELICASE"/>
    <property type="match status" value="1"/>
</dbReference>
<dbReference type="InterPro" id="IPR014001">
    <property type="entry name" value="Helicase_ATP-bd"/>
</dbReference>
<dbReference type="Gene3D" id="1.20.120.1080">
    <property type="match status" value="1"/>
</dbReference>
<dbReference type="EC" id="3.6.4.13" evidence="1"/>
<dbReference type="GO" id="GO:0003723">
    <property type="term" value="F:RNA binding"/>
    <property type="evidence" value="ECO:0007669"/>
    <property type="project" value="TreeGrafter"/>
</dbReference>
<dbReference type="PANTHER" id="PTHR18934">
    <property type="entry name" value="ATP-DEPENDENT RNA HELICASE"/>
    <property type="match status" value="1"/>
</dbReference>
<dbReference type="InterPro" id="IPR056328">
    <property type="entry name" value="DSRM_DHX29"/>
</dbReference>
<feature type="domain" description="UBA" evidence="7">
    <location>
        <begin position="315"/>
        <end position="356"/>
    </location>
</feature>
<dbReference type="InterPro" id="IPR011545">
    <property type="entry name" value="DEAD/DEAH_box_helicase_dom"/>
</dbReference>
<dbReference type="GO" id="GO:0016787">
    <property type="term" value="F:hydrolase activity"/>
    <property type="evidence" value="ECO:0007669"/>
    <property type="project" value="UniProtKB-KW"/>
</dbReference>
<feature type="compositionally biased region" description="Basic residues" evidence="6">
    <location>
        <begin position="1"/>
        <end position="12"/>
    </location>
</feature>
<keyword evidence="4" id="KW-0347">Helicase</keyword>
<dbReference type="EMBL" id="ML996095">
    <property type="protein sequence ID" value="KAF2147880.1"/>
    <property type="molecule type" value="Genomic_DNA"/>
</dbReference>
<dbReference type="InterPro" id="IPR027417">
    <property type="entry name" value="P-loop_NTPase"/>
</dbReference>
<feature type="domain" description="RWD" evidence="8">
    <location>
        <begin position="447"/>
        <end position="547"/>
    </location>
</feature>
<proteinExistence type="predicted"/>
<name>A0A9P4IU95_9PEZI</name>
<dbReference type="Pfam" id="PF21010">
    <property type="entry name" value="HA2_C"/>
    <property type="match status" value="1"/>
</dbReference>
<sequence length="1412" mass="153318">MPNKPHPPRNKPSKAGVSNAAGLNGEDTSFIVFGDGKSKKKGGNKQTATPPPGPAADASKTSKGKKGGPATTNSVDKPADEAKKPDTRTLVSGSSSWTGKLPLNLLSEHCQRAKWEKPEYTMHRVPGGFVAGVILRAKNTRTGEVVTLPAMQVPRRRPGGNNSAEEDTAGRDHWAARETAVEARHVAAAWGLFRVASAKNLAMALPPGFRDLWRGEFAVAKKEDTETGKGWWYESDPFAAKVRVEEEGRKREKERAEREERREKERKEREEGRGLGGGKEWGRAPKVDMGRRMRRDVEGLVRRGTVWNLHGVVLSEKEKKEVVSEVEGLGFKKAHVQEAVEECKDKEETLEWLLIHVPEDDLPKWCLPEGYTAGVSLASGDVQRENKVKRLAAAGYAAELCNEVLIASGEDEGLAAERLQAQLLDVDEGTNNIIANATDDSADFWNEEQAVLESIFGERYQKQPATSSCRISLEISNYKGPPVSLLVRRPQTGYPNRWPVVAVEATLPAYIRLSIIKRALQEGLADQIGEQMVFHLIDWLEQNVPSVIESPGPLKSISRAVGAGADETSNSTKRRKLVRQHHIPIRPSPNLGAKLLAEWQTRQQTAQQQKMIAVRQRLPAWQLCEQIVDAANSSQVTIISGETGSGKSTQSVQFILDDMIQRQLGATANIICTQPRRISALGLADRVAEERCSAVGTEVGYSIRGESRQKQGTTRITFVTTGVLLRRLQSSGGDAAGVAAALEDVSHVVIDEVHERSLDTDFLMTLLRDVLKQKKELKLILMSATLDAELFEKYFAAETSVAKIQIAGRTHPVTDIYLEDILRITQFASKIGGGEDDDDENTAESGLGAAIRSVGARINYDLIATTVDFIDQALSQKGDSDSGAILIFLPGTAEIDRTLTAVRRLSSKFHALPLHASLQPAEQRRVFPRAPTGKRKIIAATNVAETSITIEDVVAVIDTGRVKETSFDPLASMVRLAEVWASQAACKQRRGRAGRVTAGTCYKLYTRNLETTKMPARPAPEIQRVPLEQLCLSVKAMGVADVPSFLRKAITPPANVAIDSALTLLHRMGALDAGALTALGRHLSLIPADLRCAKFLVLGAVFGVLEASLIIASVLSVRSPFVSPQDKREEANRARDTFHDGSGDLICALHAFSTWADMRASGTPTSVLRSWCTQNFLSHQTLIDIASTRAQYLSTLIDIRFVPPSYTPKEGEGLNAHAASPALLRGMIAAAFAPQIARVAFPDAKYAASVSGAVALDPESRAIKFYTSASAVPVAGSAGGAPPPNERVFLHPSSALFSAQSYPANTAFVSYFTKMATSKTFVRDVTPCNAFALLLFGGEVRLAASEGGAGGLLVDGWIRIRGWARIGVLVARLRAMLDSLLEKKLEDPGMELGGQEVLGVVRRLVELDGLDN</sequence>
<dbReference type="OrthoDB" id="5600252at2759"/>
<dbReference type="InterPro" id="IPR009060">
    <property type="entry name" value="UBA-like_sf"/>
</dbReference>
<dbReference type="Gene3D" id="3.40.50.300">
    <property type="entry name" value="P-loop containing nucleotide triphosphate hydrolases"/>
    <property type="match status" value="2"/>
</dbReference>
<dbReference type="Pfam" id="PF05773">
    <property type="entry name" value="RWD"/>
    <property type="match status" value="1"/>
</dbReference>
<dbReference type="Proteomes" id="UP000799439">
    <property type="component" value="Unassembled WGS sequence"/>
</dbReference>
<keyword evidence="12" id="KW-1185">Reference proteome</keyword>
<dbReference type="InterPro" id="IPR011709">
    <property type="entry name" value="DEAD-box_helicase_OB_fold"/>
</dbReference>
<dbReference type="CDD" id="cd17917">
    <property type="entry name" value="DEXHc_RHA-like"/>
    <property type="match status" value="1"/>
</dbReference>
<dbReference type="InterPro" id="IPR048333">
    <property type="entry name" value="HA2_WH"/>
</dbReference>
<dbReference type="InterPro" id="IPR001650">
    <property type="entry name" value="Helicase_C-like"/>
</dbReference>
<dbReference type="InterPro" id="IPR007502">
    <property type="entry name" value="Helicase-assoc_dom"/>
</dbReference>
<dbReference type="GO" id="GO:0005524">
    <property type="term" value="F:ATP binding"/>
    <property type="evidence" value="ECO:0007669"/>
    <property type="project" value="UniProtKB-KW"/>
</dbReference>
<evidence type="ECO:0000256" key="2">
    <source>
        <dbReference type="ARBA" id="ARBA00022741"/>
    </source>
</evidence>
<evidence type="ECO:0000256" key="6">
    <source>
        <dbReference type="SAM" id="MobiDB-lite"/>
    </source>
</evidence>
<keyword evidence="5" id="KW-0067">ATP-binding</keyword>
<evidence type="ECO:0000259" key="7">
    <source>
        <dbReference type="PROSITE" id="PS50030"/>
    </source>
</evidence>
<feature type="region of interest" description="Disordered" evidence="6">
    <location>
        <begin position="1"/>
        <end position="98"/>
    </location>
</feature>
<dbReference type="Pfam" id="PF26026">
    <property type="entry name" value="RNA_hel_CTD"/>
    <property type="match status" value="1"/>
</dbReference>
<feature type="compositionally biased region" description="Polar residues" evidence="6">
    <location>
        <begin position="89"/>
        <end position="98"/>
    </location>
</feature>
<dbReference type="Gene3D" id="3.10.110.10">
    <property type="entry name" value="Ubiquitin Conjugating Enzyme"/>
    <property type="match status" value="1"/>
</dbReference>
<accession>A0A9P4IU95</accession>
<dbReference type="GO" id="GO:0003724">
    <property type="term" value="F:RNA helicase activity"/>
    <property type="evidence" value="ECO:0007669"/>
    <property type="project" value="UniProtKB-EC"/>
</dbReference>
<evidence type="ECO:0000256" key="5">
    <source>
        <dbReference type="ARBA" id="ARBA00022840"/>
    </source>
</evidence>
<dbReference type="GO" id="GO:1990904">
    <property type="term" value="C:ribonucleoprotein complex"/>
    <property type="evidence" value="ECO:0007669"/>
    <property type="project" value="UniProtKB-ARBA"/>
</dbReference>
<dbReference type="InterPro" id="IPR015940">
    <property type="entry name" value="UBA"/>
</dbReference>
<dbReference type="SUPFAM" id="SSF54495">
    <property type="entry name" value="UBC-like"/>
    <property type="match status" value="1"/>
</dbReference>
<evidence type="ECO:0000259" key="8">
    <source>
        <dbReference type="PROSITE" id="PS50908"/>
    </source>
</evidence>
<dbReference type="InterPro" id="IPR002464">
    <property type="entry name" value="DNA/RNA_helicase_DEAH_CS"/>
</dbReference>
<dbReference type="PANTHER" id="PTHR18934:SF267">
    <property type="entry name" value="ATP-DEPENDENT RNA HELICASE YLR419W-RELATED"/>
    <property type="match status" value="1"/>
</dbReference>
<dbReference type="PROSITE" id="PS51192">
    <property type="entry name" value="HELICASE_ATP_BIND_1"/>
    <property type="match status" value="1"/>
</dbReference>
<feature type="domain" description="Helicase C-terminal" evidence="10">
    <location>
        <begin position="869"/>
        <end position="1038"/>
    </location>
</feature>
<dbReference type="Pfam" id="PF04408">
    <property type="entry name" value="WHD_HA2"/>
    <property type="match status" value="1"/>
</dbReference>
<dbReference type="SUPFAM" id="SSF52540">
    <property type="entry name" value="P-loop containing nucleoside triphosphate hydrolases"/>
    <property type="match status" value="1"/>
</dbReference>
<dbReference type="CDD" id="cd18791">
    <property type="entry name" value="SF2_C_RHA"/>
    <property type="match status" value="1"/>
</dbReference>
<dbReference type="PROSITE" id="PS51194">
    <property type="entry name" value="HELICASE_CTER"/>
    <property type="match status" value="1"/>
</dbReference>
<dbReference type="SMART" id="SM00490">
    <property type="entry name" value="HELICc"/>
    <property type="match status" value="1"/>
</dbReference>
<gene>
    <name evidence="11" type="ORF">K461DRAFT_73991</name>
</gene>
<keyword evidence="3 11" id="KW-0378">Hydrolase</keyword>
<dbReference type="FunFam" id="3.40.50.300:FF:001214">
    <property type="entry name" value="DExH-box ATP-dependent RNA helicase"/>
    <property type="match status" value="1"/>
</dbReference>
<dbReference type="PROSITE" id="PS50908">
    <property type="entry name" value="RWD"/>
    <property type="match status" value="1"/>
</dbReference>
<dbReference type="InterPro" id="IPR006575">
    <property type="entry name" value="RWD_dom"/>
</dbReference>
<dbReference type="PROSITE" id="PS50030">
    <property type="entry name" value="UBA"/>
    <property type="match status" value="1"/>
</dbReference>
<dbReference type="SUPFAM" id="SSF46934">
    <property type="entry name" value="UBA-like"/>
    <property type="match status" value="1"/>
</dbReference>
<dbReference type="Pfam" id="PF00270">
    <property type="entry name" value="DEAD"/>
    <property type="match status" value="1"/>
</dbReference>
<reference evidence="11" key="1">
    <citation type="journal article" date="2020" name="Stud. Mycol.">
        <title>101 Dothideomycetes genomes: a test case for predicting lifestyles and emergence of pathogens.</title>
        <authorList>
            <person name="Haridas S."/>
            <person name="Albert R."/>
            <person name="Binder M."/>
            <person name="Bloem J."/>
            <person name="Labutti K."/>
            <person name="Salamov A."/>
            <person name="Andreopoulos B."/>
            <person name="Baker S."/>
            <person name="Barry K."/>
            <person name="Bills G."/>
            <person name="Bluhm B."/>
            <person name="Cannon C."/>
            <person name="Castanera R."/>
            <person name="Culley D."/>
            <person name="Daum C."/>
            <person name="Ezra D."/>
            <person name="Gonzalez J."/>
            <person name="Henrissat B."/>
            <person name="Kuo A."/>
            <person name="Liang C."/>
            <person name="Lipzen A."/>
            <person name="Lutzoni F."/>
            <person name="Magnuson J."/>
            <person name="Mondo S."/>
            <person name="Nolan M."/>
            <person name="Ohm R."/>
            <person name="Pangilinan J."/>
            <person name="Park H.-J."/>
            <person name="Ramirez L."/>
            <person name="Alfaro M."/>
            <person name="Sun H."/>
            <person name="Tritt A."/>
            <person name="Yoshinaga Y."/>
            <person name="Zwiers L.-H."/>
            <person name="Turgeon B."/>
            <person name="Goodwin S."/>
            <person name="Spatafora J."/>
            <person name="Crous P."/>
            <person name="Grigoriev I."/>
        </authorList>
    </citation>
    <scope>NUCLEOTIDE SEQUENCE</scope>
    <source>
        <strain evidence="11">CBS 260.36</strain>
    </source>
</reference>
<dbReference type="CDD" id="cd23827">
    <property type="entry name" value="RWD_YLR419W-like"/>
    <property type="match status" value="1"/>
</dbReference>
<feature type="domain" description="Helicase ATP-binding" evidence="9">
    <location>
        <begin position="628"/>
        <end position="804"/>
    </location>
</feature>
<evidence type="ECO:0000256" key="3">
    <source>
        <dbReference type="ARBA" id="ARBA00022801"/>
    </source>
</evidence>
<dbReference type="InterPro" id="IPR059023">
    <property type="entry name" value="RNA_hel_CTD"/>
</dbReference>
<evidence type="ECO:0000256" key="1">
    <source>
        <dbReference type="ARBA" id="ARBA00012552"/>
    </source>
</evidence>
<protein>
    <recommendedName>
        <fullName evidence="1">RNA helicase</fullName>
        <ecNumber evidence="1">3.6.4.13</ecNumber>
    </recommendedName>
</protein>
<dbReference type="Pfam" id="PF00271">
    <property type="entry name" value="Helicase_C"/>
    <property type="match status" value="1"/>
</dbReference>
<dbReference type="FunFam" id="3.40.50.300:FF:000868">
    <property type="entry name" value="DEAD/DEAH box helicase, putative"/>
    <property type="match status" value="1"/>
</dbReference>